<protein>
    <recommendedName>
        <fullName evidence="3">DUF4292 domain-containing protein</fullName>
    </recommendedName>
</protein>
<reference evidence="1 2" key="1">
    <citation type="submission" date="2019-08" db="EMBL/GenBank/DDBJ databases">
        <title>Genomes of Antarctic Bizionia species.</title>
        <authorList>
            <person name="Bowman J.P."/>
        </authorList>
    </citation>
    <scope>NUCLEOTIDE SEQUENCE [LARGE SCALE GENOMIC DNA]</scope>
    <source>
        <strain evidence="1 2">ADA-4</strain>
    </source>
</reference>
<dbReference type="Proteomes" id="UP000323720">
    <property type="component" value="Unassembled WGS sequence"/>
</dbReference>
<comment type="caution">
    <text evidence="1">The sequence shown here is derived from an EMBL/GenBank/DDBJ whole genome shotgun (WGS) entry which is preliminary data.</text>
</comment>
<evidence type="ECO:0000313" key="2">
    <source>
        <dbReference type="Proteomes" id="UP000323720"/>
    </source>
</evidence>
<evidence type="ECO:0008006" key="3">
    <source>
        <dbReference type="Google" id="ProtNLM"/>
    </source>
</evidence>
<dbReference type="AlphaFoldDB" id="A0A5D0RCR8"/>
<dbReference type="PROSITE" id="PS51257">
    <property type="entry name" value="PROKAR_LIPOPROTEIN"/>
    <property type="match status" value="1"/>
</dbReference>
<organism evidence="1 2">
    <name type="scientific">Bizionia myxarmorum</name>
    <dbReference type="NCBI Taxonomy" id="291186"/>
    <lineage>
        <taxon>Bacteria</taxon>
        <taxon>Pseudomonadati</taxon>
        <taxon>Bacteroidota</taxon>
        <taxon>Flavobacteriia</taxon>
        <taxon>Flavobacteriales</taxon>
        <taxon>Flavobacteriaceae</taxon>
        <taxon>Bizionia</taxon>
    </lineage>
</organism>
<keyword evidence="2" id="KW-1185">Reference proteome</keyword>
<gene>
    <name evidence="1" type="ORF">ES674_02105</name>
</gene>
<proteinExistence type="predicted"/>
<dbReference type="RefSeq" id="WP_148402333.1">
    <property type="nucleotide sequence ID" value="NZ_VSKK01000001.1"/>
</dbReference>
<sequence>MRYLIISCLLLVVSCASYTKKQQLENQISTEKIIKNPYFSDKNQDYVYKASIEVYSKIFGGLLIIKKIDKGNHRVVFTSEMGKKLFDFSITETNFKVNYILDELNKKLLINLLKTDFKALVQEETAILKSFSKENSQVFQTLILDKKHYYYASNQLDKIIRTGHRKEKVEFLFSDINNNIAKSIIIAHSNIKLQITLKSIN</sequence>
<evidence type="ECO:0000313" key="1">
    <source>
        <dbReference type="EMBL" id="TYB78595.1"/>
    </source>
</evidence>
<dbReference type="OrthoDB" id="1043955at2"/>
<dbReference type="EMBL" id="VSKK01000001">
    <property type="protein sequence ID" value="TYB78595.1"/>
    <property type="molecule type" value="Genomic_DNA"/>
</dbReference>
<accession>A0A5D0RCR8</accession>
<name>A0A5D0RCR8_9FLAO</name>